<protein>
    <recommendedName>
        <fullName evidence="3">MULE domain-containing protein</fullName>
    </recommendedName>
</protein>
<proteinExistence type="predicted"/>
<dbReference type="Proteomes" id="UP000478052">
    <property type="component" value="Unassembled WGS sequence"/>
</dbReference>
<organism evidence="1 2">
    <name type="scientific">Aphis craccivora</name>
    <name type="common">Cowpea aphid</name>
    <dbReference type="NCBI Taxonomy" id="307492"/>
    <lineage>
        <taxon>Eukaryota</taxon>
        <taxon>Metazoa</taxon>
        <taxon>Ecdysozoa</taxon>
        <taxon>Arthropoda</taxon>
        <taxon>Hexapoda</taxon>
        <taxon>Insecta</taxon>
        <taxon>Pterygota</taxon>
        <taxon>Neoptera</taxon>
        <taxon>Paraneoptera</taxon>
        <taxon>Hemiptera</taxon>
        <taxon>Sternorrhyncha</taxon>
        <taxon>Aphidomorpha</taxon>
        <taxon>Aphidoidea</taxon>
        <taxon>Aphididae</taxon>
        <taxon>Aphidini</taxon>
        <taxon>Aphis</taxon>
        <taxon>Aphis</taxon>
    </lineage>
</organism>
<dbReference type="OrthoDB" id="6599116at2759"/>
<comment type="caution">
    <text evidence="1">The sequence shown here is derived from an EMBL/GenBank/DDBJ whole genome shotgun (WGS) entry which is preliminary data.</text>
</comment>
<evidence type="ECO:0000313" key="1">
    <source>
        <dbReference type="EMBL" id="KAF0752290.1"/>
    </source>
</evidence>
<reference evidence="1 2" key="1">
    <citation type="submission" date="2019-08" db="EMBL/GenBank/DDBJ databases">
        <title>Whole genome of Aphis craccivora.</title>
        <authorList>
            <person name="Voronova N.V."/>
            <person name="Shulinski R.S."/>
            <person name="Bandarenka Y.V."/>
            <person name="Zhorov D.G."/>
            <person name="Warner D."/>
        </authorList>
    </citation>
    <scope>NUCLEOTIDE SEQUENCE [LARGE SCALE GENOMIC DNA]</scope>
    <source>
        <strain evidence="1">180601</strain>
        <tissue evidence="1">Whole Body</tissue>
    </source>
</reference>
<evidence type="ECO:0000313" key="2">
    <source>
        <dbReference type="Proteomes" id="UP000478052"/>
    </source>
</evidence>
<gene>
    <name evidence="1" type="ORF">FWK35_00038194</name>
</gene>
<dbReference type="EMBL" id="VUJU01005102">
    <property type="protein sequence ID" value="KAF0752290.1"/>
    <property type="molecule type" value="Genomic_DNA"/>
</dbReference>
<keyword evidence="2" id="KW-1185">Reference proteome</keyword>
<dbReference type="AlphaFoldDB" id="A0A6G0YB37"/>
<accession>A0A6G0YB37</accession>
<sequence>MNEKLTKFNDYLVENYIANDSIFPPEIWAEKSNSIHRTTNSCESFHSKFNSQFYSPHPNIFNFLNILLSIQSDTRIIIRSSNTTKPHRKEIREKIKFLENEISKYDTGVSSRFQYIKIMANKYRPRKIV</sequence>
<name>A0A6G0YB37_APHCR</name>
<evidence type="ECO:0008006" key="3">
    <source>
        <dbReference type="Google" id="ProtNLM"/>
    </source>
</evidence>